<dbReference type="Proteomes" id="UP000233398">
    <property type="component" value="Unassembled WGS sequence"/>
</dbReference>
<dbReference type="EMBL" id="PISP01000007">
    <property type="protein sequence ID" value="PKD42406.1"/>
    <property type="molecule type" value="Genomic_DNA"/>
</dbReference>
<dbReference type="Pfam" id="PF07661">
    <property type="entry name" value="MORN_2"/>
    <property type="match status" value="2"/>
</dbReference>
<dbReference type="OrthoDB" id="1522859at2"/>
<reference evidence="1 2" key="1">
    <citation type="submission" date="2017-11" db="EMBL/GenBank/DDBJ databases">
        <title>Rhodohalobacter 15182 sp. nov., isolated from a salt lake.</title>
        <authorList>
            <person name="Han S."/>
        </authorList>
    </citation>
    <scope>NUCLEOTIDE SEQUENCE [LARGE SCALE GENOMIC DNA]</scope>
    <source>
        <strain evidence="1 2">15182</strain>
    </source>
</reference>
<dbReference type="InterPro" id="IPR011652">
    <property type="entry name" value="MORN_2"/>
</dbReference>
<dbReference type="Gene3D" id="3.90.930.1">
    <property type="match status" value="1"/>
</dbReference>
<evidence type="ECO:0000313" key="2">
    <source>
        <dbReference type="Proteomes" id="UP000233398"/>
    </source>
</evidence>
<gene>
    <name evidence="1" type="ORF">CWD77_15305</name>
</gene>
<evidence type="ECO:0008006" key="3">
    <source>
        <dbReference type="Google" id="ProtNLM"/>
    </source>
</evidence>
<dbReference type="AlphaFoldDB" id="A0A2N0VDX9"/>
<comment type="caution">
    <text evidence="1">The sequence shown here is derived from an EMBL/GenBank/DDBJ whole genome shotgun (WGS) entry which is preliminary data.</text>
</comment>
<sequence>MKQFTSKIDFKFTSKRLRMMGKNISRNRSISIKIITAPVVLCLSLMFCTNPNESEYPRNMSGNSDDLYSNVELYLNPDRADELGIEERGTGIMFDKSGTPFTGTQKMRYVKNDSLFSETVYDDGVLKSTTAYHEDGSLMGRHEYDYVGDGFATIKEYNENGLLVEEWLSPTTEDGLGSIKQWHPNGQLKFEMTHKKGMEYHGLMTKYNDDGEIIEQERYEDGELVEKIE</sequence>
<proteinExistence type="predicted"/>
<name>A0A2N0VDX9_9BACT</name>
<protein>
    <recommendedName>
        <fullName evidence="3">Toxin-antitoxin system YwqK family antitoxin</fullName>
    </recommendedName>
</protein>
<dbReference type="RefSeq" id="WP_101074481.1">
    <property type="nucleotide sequence ID" value="NZ_PISP01000007.1"/>
</dbReference>
<organism evidence="1 2">
    <name type="scientific">Rhodohalobacter barkolensis</name>
    <dbReference type="NCBI Taxonomy" id="2053187"/>
    <lineage>
        <taxon>Bacteria</taxon>
        <taxon>Pseudomonadati</taxon>
        <taxon>Balneolota</taxon>
        <taxon>Balneolia</taxon>
        <taxon>Balneolales</taxon>
        <taxon>Balneolaceae</taxon>
        <taxon>Rhodohalobacter</taxon>
    </lineage>
</organism>
<accession>A0A2N0VDX9</accession>
<evidence type="ECO:0000313" key="1">
    <source>
        <dbReference type="EMBL" id="PKD42406.1"/>
    </source>
</evidence>
<keyword evidence="2" id="KW-1185">Reference proteome</keyword>